<evidence type="ECO:0000313" key="2">
    <source>
        <dbReference type="EMBL" id="KIK80780.1"/>
    </source>
</evidence>
<feature type="compositionally biased region" description="Polar residues" evidence="1">
    <location>
        <begin position="71"/>
        <end position="85"/>
    </location>
</feature>
<reference evidence="2 3" key="1">
    <citation type="submission" date="2014-04" db="EMBL/GenBank/DDBJ databases">
        <authorList>
            <consortium name="DOE Joint Genome Institute"/>
            <person name="Kuo A."/>
            <person name="Kohler A."/>
            <person name="Jargeat P."/>
            <person name="Nagy L.G."/>
            <person name="Floudas D."/>
            <person name="Copeland A."/>
            <person name="Barry K.W."/>
            <person name="Cichocki N."/>
            <person name="Veneault-Fourrey C."/>
            <person name="LaButti K."/>
            <person name="Lindquist E.A."/>
            <person name="Lipzen A."/>
            <person name="Lundell T."/>
            <person name="Morin E."/>
            <person name="Murat C."/>
            <person name="Sun H."/>
            <person name="Tunlid A."/>
            <person name="Henrissat B."/>
            <person name="Grigoriev I.V."/>
            <person name="Hibbett D.S."/>
            <person name="Martin F."/>
            <person name="Nordberg H.P."/>
            <person name="Cantor M.N."/>
            <person name="Hua S.X."/>
        </authorList>
    </citation>
    <scope>NUCLEOTIDE SEQUENCE [LARGE SCALE GENOMIC DNA]</scope>
    <source>
        <strain evidence="2 3">Ve08.2h10</strain>
    </source>
</reference>
<feature type="non-terminal residue" evidence="2">
    <location>
        <position position="93"/>
    </location>
</feature>
<gene>
    <name evidence="2" type="ORF">PAXRUDRAFT_101064</name>
</gene>
<dbReference type="HOGENOM" id="CLU_159034_0_0_1"/>
<dbReference type="Proteomes" id="UP000054538">
    <property type="component" value="Unassembled WGS sequence"/>
</dbReference>
<organism evidence="2 3">
    <name type="scientific">Paxillus rubicundulus Ve08.2h10</name>
    <dbReference type="NCBI Taxonomy" id="930991"/>
    <lineage>
        <taxon>Eukaryota</taxon>
        <taxon>Fungi</taxon>
        <taxon>Dikarya</taxon>
        <taxon>Basidiomycota</taxon>
        <taxon>Agaricomycotina</taxon>
        <taxon>Agaricomycetes</taxon>
        <taxon>Agaricomycetidae</taxon>
        <taxon>Boletales</taxon>
        <taxon>Paxilineae</taxon>
        <taxon>Paxillaceae</taxon>
        <taxon>Paxillus</taxon>
    </lineage>
</organism>
<dbReference type="AlphaFoldDB" id="A0A0D0DPD7"/>
<accession>A0A0D0DPD7</accession>
<dbReference type="OrthoDB" id="10375391at2759"/>
<evidence type="ECO:0000313" key="3">
    <source>
        <dbReference type="Proteomes" id="UP000054538"/>
    </source>
</evidence>
<dbReference type="InParanoid" id="A0A0D0DPD7"/>
<protein>
    <submittedName>
        <fullName evidence="2">Unplaced genomic scaffold scaffold_1113, whole genome shotgun sequence</fullName>
    </submittedName>
</protein>
<evidence type="ECO:0000256" key="1">
    <source>
        <dbReference type="SAM" id="MobiDB-lite"/>
    </source>
</evidence>
<feature type="compositionally biased region" description="Polar residues" evidence="1">
    <location>
        <begin position="7"/>
        <end position="16"/>
    </location>
</feature>
<feature type="region of interest" description="Disordered" evidence="1">
    <location>
        <begin position="1"/>
        <end position="93"/>
    </location>
</feature>
<feature type="non-terminal residue" evidence="2">
    <location>
        <position position="1"/>
    </location>
</feature>
<dbReference type="EMBL" id="KN825935">
    <property type="protein sequence ID" value="KIK80780.1"/>
    <property type="molecule type" value="Genomic_DNA"/>
</dbReference>
<reference evidence="3" key="2">
    <citation type="submission" date="2015-01" db="EMBL/GenBank/DDBJ databases">
        <title>Evolutionary Origins and Diversification of the Mycorrhizal Mutualists.</title>
        <authorList>
            <consortium name="DOE Joint Genome Institute"/>
            <consortium name="Mycorrhizal Genomics Consortium"/>
            <person name="Kohler A."/>
            <person name="Kuo A."/>
            <person name="Nagy L.G."/>
            <person name="Floudas D."/>
            <person name="Copeland A."/>
            <person name="Barry K.W."/>
            <person name="Cichocki N."/>
            <person name="Veneault-Fourrey C."/>
            <person name="LaButti K."/>
            <person name="Lindquist E.A."/>
            <person name="Lipzen A."/>
            <person name="Lundell T."/>
            <person name="Morin E."/>
            <person name="Murat C."/>
            <person name="Riley R."/>
            <person name="Ohm R."/>
            <person name="Sun H."/>
            <person name="Tunlid A."/>
            <person name="Henrissat B."/>
            <person name="Grigoriev I.V."/>
            <person name="Hibbett D.S."/>
            <person name="Martin F."/>
        </authorList>
    </citation>
    <scope>NUCLEOTIDE SEQUENCE [LARGE SCALE GENOMIC DNA]</scope>
    <source>
        <strain evidence="3">Ve08.2h10</strain>
    </source>
</reference>
<sequence>SEMCGTEAQSLKTIPENQPLIDPDPSSEMHGTEVQSLETIPKKQPLEPNMESPSNMITSNESPNIDMVDTTDFQPSSSPAITSSEGLGAEAIP</sequence>
<proteinExistence type="predicted"/>
<feature type="compositionally biased region" description="Polar residues" evidence="1">
    <location>
        <begin position="51"/>
        <end position="63"/>
    </location>
</feature>
<keyword evidence="3" id="KW-1185">Reference proteome</keyword>
<name>A0A0D0DPD7_9AGAM</name>